<gene>
    <name evidence="2" type="ORF">BO86DRAFT_216629</name>
</gene>
<dbReference type="EMBL" id="KZ824841">
    <property type="protein sequence ID" value="RAH77506.1"/>
    <property type="molecule type" value="Genomic_DNA"/>
</dbReference>
<organism evidence="2 3">
    <name type="scientific">Aspergillus japonicus CBS 114.51</name>
    <dbReference type="NCBI Taxonomy" id="1448312"/>
    <lineage>
        <taxon>Eukaryota</taxon>
        <taxon>Fungi</taxon>
        <taxon>Dikarya</taxon>
        <taxon>Ascomycota</taxon>
        <taxon>Pezizomycotina</taxon>
        <taxon>Eurotiomycetes</taxon>
        <taxon>Eurotiomycetidae</taxon>
        <taxon>Eurotiales</taxon>
        <taxon>Aspergillaceae</taxon>
        <taxon>Aspergillus</taxon>
        <taxon>Aspergillus subgen. Circumdati</taxon>
    </lineage>
</organism>
<dbReference type="GeneID" id="37170591"/>
<feature type="chain" id="PRO_5035789895" evidence="1">
    <location>
        <begin position="21"/>
        <end position="75"/>
    </location>
</feature>
<dbReference type="OrthoDB" id="10280788at2759"/>
<evidence type="ECO:0000313" key="2">
    <source>
        <dbReference type="EMBL" id="RAH77506.1"/>
    </source>
</evidence>
<dbReference type="Proteomes" id="UP000249497">
    <property type="component" value="Unassembled WGS sequence"/>
</dbReference>
<dbReference type="AlphaFoldDB" id="A0A8T8WNY6"/>
<accession>A0A8T8WNY6</accession>
<reference evidence="2 3" key="1">
    <citation type="submission" date="2018-02" db="EMBL/GenBank/DDBJ databases">
        <title>The genomes of Aspergillus section Nigri reveals drivers in fungal speciation.</title>
        <authorList>
            <consortium name="DOE Joint Genome Institute"/>
            <person name="Vesth T.C."/>
            <person name="Nybo J."/>
            <person name="Theobald S."/>
            <person name="Brandl J."/>
            <person name="Frisvad J.C."/>
            <person name="Nielsen K.F."/>
            <person name="Lyhne E.K."/>
            <person name="Kogle M.E."/>
            <person name="Kuo A."/>
            <person name="Riley R."/>
            <person name="Clum A."/>
            <person name="Nolan M."/>
            <person name="Lipzen A."/>
            <person name="Salamov A."/>
            <person name="Henrissat B."/>
            <person name="Wiebenga A."/>
            <person name="De vries R.P."/>
            <person name="Grigoriev I.V."/>
            <person name="Mortensen U.H."/>
            <person name="Andersen M.R."/>
            <person name="Baker S.E."/>
        </authorList>
    </citation>
    <scope>NUCLEOTIDE SEQUENCE [LARGE SCALE GENOMIC DNA]</scope>
    <source>
        <strain evidence="2 3">CBS 114.51</strain>
    </source>
</reference>
<name>A0A8T8WNY6_ASPJA</name>
<protein>
    <submittedName>
        <fullName evidence="2">Uncharacterized protein</fullName>
    </submittedName>
</protein>
<proteinExistence type="predicted"/>
<keyword evidence="3" id="KW-1185">Reference proteome</keyword>
<sequence length="75" mass="8318">MDALPMVVFLGLLFFCAVGSDNPVGTEGMIGDVVVQMREKGELGLGWKRSIDRRCQPCILRYCQWSQTLAIVQGL</sequence>
<dbReference type="RefSeq" id="XP_025523400.1">
    <property type="nucleotide sequence ID" value="XM_025666899.1"/>
</dbReference>
<evidence type="ECO:0000256" key="1">
    <source>
        <dbReference type="SAM" id="SignalP"/>
    </source>
</evidence>
<feature type="signal peptide" evidence="1">
    <location>
        <begin position="1"/>
        <end position="20"/>
    </location>
</feature>
<keyword evidence="1" id="KW-0732">Signal</keyword>
<evidence type="ECO:0000313" key="3">
    <source>
        <dbReference type="Proteomes" id="UP000249497"/>
    </source>
</evidence>